<evidence type="ECO:0000313" key="4">
    <source>
        <dbReference type="Proteomes" id="UP000467841"/>
    </source>
</evidence>
<dbReference type="EMBL" id="CACVBM020001174">
    <property type="protein sequence ID" value="CAA7037454.1"/>
    <property type="molecule type" value="Genomic_DNA"/>
</dbReference>
<organism evidence="3 4">
    <name type="scientific">Microthlaspi erraticum</name>
    <dbReference type="NCBI Taxonomy" id="1685480"/>
    <lineage>
        <taxon>Eukaryota</taxon>
        <taxon>Viridiplantae</taxon>
        <taxon>Streptophyta</taxon>
        <taxon>Embryophyta</taxon>
        <taxon>Tracheophyta</taxon>
        <taxon>Spermatophyta</taxon>
        <taxon>Magnoliopsida</taxon>
        <taxon>eudicotyledons</taxon>
        <taxon>Gunneridae</taxon>
        <taxon>Pentapetalae</taxon>
        <taxon>rosids</taxon>
        <taxon>malvids</taxon>
        <taxon>Brassicales</taxon>
        <taxon>Brassicaceae</taxon>
        <taxon>Coluteocarpeae</taxon>
        <taxon>Microthlaspi</taxon>
    </lineage>
</organism>
<dbReference type="Pfam" id="PF01582">
    <property type="entry name" value="TIR"/>
    <property type="match status" value="1"/>
</dbReference>
<evidence type="ECO:0000259" key="2">
    <source>
        <dbReference type="PROSITE" id="PS50104"/>
    </source>
</evidence>
<reference evidence="3" key="1">
    <citation type="submission" date="2020-01" db="EMBL/GenBank/DDBJ databases">
        <authorList>
            <person name="Mishra B."/>
        </authorList>
    </citation>
    <scope>NUCLEOTIDE SEQUENCE [LARGE SCALE GENOMIC DNA]</scope>
</reference>
<proteinExistence type="predicted"/>
<feature type="domain" description="TIR" evidence="2">
    <location>
        <begin position="10"/>
        <end position="174"/>
    </location>
</feature>
<name>A0A6D2JED7_9BRAS</name>
<gene>
    <name evidence="3" type="ORF">MERR_LOCUS24689</name>
</gene>
<dbReference type="AlphaFoldDB" id="A0A6D2JED7"/>
<dbReference type="InterPro" id="IPR035897">
    <property type="entry name" value="Toll_tir_struct_dom_sf"/>
</dbReference>
<dbReference type="SMART" id="SM00255">
    <property type="entry name" value="TIR"/>
    <property type="match status" value="1"/>
</dbReference>
<dbReference type="Gene3D" id="3.40.50.10140">
    <property type="entry name" value="Toll/interleukin-1 receptor homology (TIR) domain"/>
    <property type="match status" value="1"/>
</dbReference>
<dbReference type="OrthoDB" id="1104772at2759"/>
<protein>
    <recommendedName>
        <fullName evidence="2">TIR domain-containing protein</fullName>
    </recommendedName>
</protein>
<dbReference type="PROSITE" id="PS50104">
    <property type="entry name" value="TIR"/>
    <property type="match status" value="1"/>
</dbReference>
<dbReference type="PANTHER" id="PTHR32009:SF109">
    <property type="entry name" value="TOLL-INTERLEUKIN-RESISTANCE (TIR) DOMAIN FAMILY PROTEIN"/>
    <property type="match status" value="1"/>
</dbReference>
<accession>A0A6D2JED7</accession>
<sequence length="391" mass="45591">MVFEMKNNKKNPQVFISFRGKDERHKLVPYLKYHLNNNSVNVVMDNDATGEPVKNLFKYIRNSRIVIVIFSVSYLESKCCLDELVEIMKCLETEKLKVVIPIFYKVKPSHVKTQTGDFGKRFVALQHKHPESVNKWKEALEVVARYIGLTYENKSSLSELDFVMKIVQSVENILTSDHENKILEGETSNPSEFDAKVLKDLYKLLHLSKTLEALNLERSCHHQGFMFSPAWNDLISSMQSSNNSFKISSNEKNIQSLETLGDESVENATNWLALQMMTEQKQPALIFTNWDKIDREAKNSIIYSARKKKQMMSQILKGCNRDVDLKPSYGNCPSFVEVQRWDRILEHKAPRDWHRRDLRRSISYRDNRDRCYPLACKFRSLSLDLISDYSD</sequence>
<keyword evidence="1" id="KW-0520">NAD</keyword>
<keyword evidence="4" id="KW-1185">Reference proteome</keyword>
<comment type="caution">
    <text evidence="3">The sequence shown here is derived from an EMBL/GenBank/DDBJ whole genome shotgun (WGS) entry which is preliminary data.</text>
</comment>
<evidence type="ECO:0000256" key="1">
    <source>
        <dbReference type="ARBA" id="ARBA00023027"/>
    </source>
</evidence>
<dbReference type="SUPFAM" id="SSF52200">
    <property type="entry name" value="Toll/Interleukin receptor TIR domain"/>
    <property type="match status" value="1"/>
</dbReference>
<dbReference type="InterPro" id="IPR000157">
    <property type="entry name" value="TIR_dom"/>
</dbReference>
<evidence type="ECO:0000313" key="3">
    <source>
        <dbReference type="EMBL" id="CAA7037454.1"/>
    </source>
</evidence>
<dbReference type="Proteomes" id="UP000467841">
    <property type="component" value="Unassembled WGS sequence"/>
</dbReference>
<dbReference type="PANTHER" id="PTHR32009">
    <property type="entry name" value="TMV RESISTANCE PROTEIN N-LIKE"/>
    <property type="match status" value="1"/>
</dbReference>
<dbReference type="FunFam" id="3.40.50.10140:FF:000007">
    <property type="entry name" value="Disease resistance protein (TIR-NBS-LRR class)"/>
    <property type="match status" value="1"/>
</dbReference>
<dbReference type="GO" id="GO:0007165">
    <property type="term" value="P:signal transduction"/>
    <property type="evidence" value="ECO:0007669"/>
    <property type="project" value="InterPro"/>
</dbReference>